<dbReference type="InterPro" id="IPR027477">
    <property type="entry name" value="Succ_DH/fumarate_Rdtase_cat_sf"/>
</dbReference>
<evidence type="ECO:0000256" key="5">
    <source>
        <dbReference type="ARBA" id="ARBA00012792"/>
    </source>
</evidence>
<dbReference type="Gene3D" id="4.10.80.40">
    <property type="entry name" value="succinate dehydrogenase protein domain"/>
    <property type="match status" value="1"/>
</dbReference>
<dbReference type="GO" id="GO:0008177">
    <property type="term" value="F:succinate dehydrogenase (quinone) activity"/>
    <property type="evidence" value="ECO:0007669"/>
    <property type="project" value="UniProtKB-EC"/>
</dbReference>
<keyword evidence="8" id="KW-0285">Flavoprotein</keyword>
<dbReference type="GO" id="GO:0009055">
    <property type="term" value="F:electron transfer activity"/>
    <property type="evidence" value="ECO:0007669"/>
    <property type="project" value="TreeGrafter"/>
</dbReference>
<evidence type="ECO:0000256" key="6">
    <source>
        <dbReference type="ARBA" id="ARBA00019965"/>
    </source>
</evidence>
<dbReference type="InterPro" id="IPR003952">
    <property type="entry name" value="FRD_SDH_FAD_BS"/>
</dbReference>
<dbReference type="EMBL" id="BJCE01000026">
    <property type="protein sequence ID" value="GCL36105.1"/>
    <property type="molecule type" value="Genomic_DNA"/>
</dbReference>
<evidence type="ECO:0000259" key="15">
    <source>
        <dbReference type="Pfam" id="PF00890"/>
    </source>
</evidence>
<protein>
    <recommendedName>
        <fullName evidence="6">Succinate dehydrogenase flavoprotein subunit</fullName>
        <ecNumber evidence="5">1.3.5.1</ecNumber>
    </recommendedName>
</protein>
<evidence type="ECO:0000256" key="13">
    <source>
        <dbReference type="ARBA" id="ARBA00049220"/>
    </source>
</evidence>
<dbReference type="AlphaFoldDB" id="A0A479ZU69"/>
<comment type="cofactor">
    <cofactor evidence="1">
        <name>FAD</name>
        <dbReference type="ChEBI" id="CHEBI:57692"/>
    </cofactor>
</comment>
<dbReference type="Gene3D" id="3.90.700.10">
    <property type="entry name" value="Succinate dehydrogenase/fumarate reductase flavoprotein, catalytic domain"/>
    <property type="match status" value="1"/>
</dbReference>
<dbReference type="GO" id="GO:0022900">
    <property type="term" value="P:electron transport chain"/>
    <property type="evidence" value="ECO:0007669"/>
    <property type="project" value="InterPro"/>
</dbReference>
<keyword evidence="7" id="KW-0813">Transport</keyword>
<evidence type="ECO:0000256" key="2">
    <source>
        <dbReference type="ARBA" id="ARBA00004170"/>
    </source>
</evidence>
<dbReference type="GO" id="GO:0050660">
    <property type="term" value="F:flavin adenine dinucleotide binding"/>
    <property type="evidence" value="ECO:0007669"/>
    <property type="project" value="InterPro"/>
</dbReference>
<feature type="domain" description="Fumarate reductase/succinate dehydrogenase flavoprotein-like C-terminal" evidence="16">
    <location>
        <begin position="471"/>
        <end position="596"/>
    </location>
</feature>
<dbReference type="EC" id="1.3.5.1" evidence="5"/>
<evidence type="ECO:0000259" key="16">
    <source>
        <dbReference type="Pfam" id="PF02910"/>
    </source>
</evidence>
<keyword evidence="10" id="KW-0249">Electron transport</keyword>
<dbReference type="SUPFAM" id="SSF46977">
    <property type="entry name" value="Succinate dehydrogenase/fumarate reductase flavoprotein C-terminal domain"/>
    <property type="match status" value="1"/>
</dbReference>
<dbReference type="InterPro" id="IPR030664">
    <property type="entry name" value="SdhA/FrdA/AprA"/>
</dbReference>
<evidence type="ECO:0000256" key="11">
    <source>
        <dbReference type="ARBA" id="ARBA00023002"/>
    </source>
</evidence>
<evidence type="ECO:0000313" key="17">
    <source>
        <dbReference type="EMBL" id="GCL36105.1"/>
    </source>
</evidence>
<dbReference type="InterPro" id="IPR036188">
    <property type="entry name" value="FAD/NAD-bd_sf"/>
</dbReference>
<dbReference type="Gene3D" id="1.20.58.100">
    <property type="entry name" value="Fumarate reductase/succinate dehydrogenase flavoprotein-like, C-terminal domain"/>
    <property type="match status" value="1"/>
</dbReference>
<dbReference type="GO" id="GO:0033765">
    <property type="term" value="F:steroid dehydrogenase activity, acting on the CH-CH group of donors"/>
    <property type="evidence" value="ECO:0007669"/>
    <property type="project" value="UniProtKB-ARBA"/>
</dbReference>
<keyword evidence="11" id="KW-0560">Oxidoreductase</keyword>
<dbReference type="PROSITE" id="PS00504">
    <property type="entry name" value="FRD_SDH_FAD_BINDING"/>
    <property type="match status" value="1"/>
</dbReference>
<keyword evidence="9" id="KW-0274">FAD</keyword>
<evidence type="ECO:0000256" key="14">
    <source>
        <dbReference type="PIRSR" id="PIRSR000171-1"/>
    </source>
</evidence>
<organism evidence="17 18">
    <name type="scientific">Sphaerospermopsis reniformis</name>
    <dbReference type="NCBI Taxonomy" id="531300"/>
    <lineage>
        <taxon>Bacteria</taxon>
        <taxon>Bacillati</taxon>
        <taxon>Cyanobacteriota</taxon>
        <taxon>Cyanophyceae</taxon>
        <taxon>Nostocales</taxon>
        <taxon>Aphanizomenonaceae</taxon>
        <taxon>Sphaerospermopsis</taxon>
    </lineage>
</organism>
<dbReference type="NCBIfam" id="TIGR01812">
    <property type="entry name" value="sdhA_frdA_Gneg"/>
    <property type="match status" value="1"/>
</dbReference>
<evidence type="ECO:0000256" key="9">
    <source>
        <dbReference type="ARBA" id="ARBA00022827"/>
    </source>
</evidence>
<dbReference type="InterPro" id="IPR037099">
    <property type="entry name" value="Fum_R/Succ_DH_flav-like_C_sf"/>
</dbReference>
<evidence type="ECO:0000256" key="10">
    <source>
        <dbReference type="ARBA" id="ARBA00022982"/>
    </source>
</evidence>
<comment type="caution">
    <text evidence="17">The sequence shown here is derived from an EMBL/GenBank/DDBJ whole genome shotgun (WGS) entry which is preliminary data.</text>
</comment>
<feature type="active site" description="Proton acceptor" evidence="14">
    <location>
        <position position="298"/>
    </location>
</feature>
<dbReference type="InterPro" id="IPR003953">
    <property type="entry name" value="FAD-dep_OxRdtase_2_FAD-bd"/>
</dbReference>
<comment type="similarity">
    <text evidence="4">Belongs to the FAD-dependent oxidoreductase 2 family. FRD/SDH subfamily.</text>
</comment>
<dbReference type="GO" id="GO:0005886">
    <property type="term" value="C:plasma membrane"/>
    <property type="evidence" value="ECO:0007669"/>
    <property type="project" value="TreeGrafter"/>
</dbReference>
<dbReference type="PANTHER" id="PTHR11632:SF51">
    <property type="entry name" value="SUCCINATE DEHYDROGENASE [UBIQUINONE] FLAVOPROTEIN SUBUNIT, MITOCHONDRIAL"/>
    <property type="match status" value="1"/>
</dbReference>
<evidence type="ECO:0000256" key="1">
    <source>
        <dbReference type="ARBA" id="ARBA00001974"/>
    </source>
</evidence>
<dbReference type="Pfam" id="PF02910">
    <property type="entry name" value="Succ_DH_flav_C"/>
    <property type="match status" value="1"/>
</dbReference>
<evidence type="ECO:0000256" key="12">
    <source>
        <dbReference type="ARBA" id="ARBA00023136"/>
    </source>
</evidence>
<dbReference type="InterPro" id="IPR015939">
    <property type="entry name" value="Fum_Rdtase/Succ_DH_flav-like_C"/>
</dbReference>
<dbReference type="Proteomes" id="UP000300142">
    <property type="component" value="Unassembled WGS sequence"/>
</dbReference>
<keyword evidence="12" id="KW-0472">Membrane</keyword>
<evidence type="ECO:0000256" key="3">
    <source>
        <dbReference type="ARBA" id="ARBA00004894"/>
    </source>
</evidence>
<comment type="pathway">
    <text evidence="3">Carbohydrate metabolism; tricarboxylic acid cycle; fumarate from succinate (bacterial route): step 1/1.</text>
</comment>
<proteinExistence type="inferred from homology"/>
<dbReference type="InterPro" id="IPR014006">
    <property type="entry name" value="Succ_Dhase_FrdA_Gneg"/>
</dbReference>
<accession>A0A479ZU69</accession>
<comment type="subcellular location">
    <subcellularLocation>
        <location evidence="2">Membrane</location>
        <topology evidence="2">Peripheral membrane protein</topology>
    </subcellularLocation>
</comment>
<name>A0A479ZU69_9CYAN</name>
<dbReference type="Gene3D" id="3.50.50.60">
    <property type="entry name" value="FAD/NAD(P)-binding domain"/>
    <property type="match status" value="1"/>
</dbReference>
<dbReference type="FunFam" id="1.20.58.100:FF:000001">
    <property type="entry name" value="Succinate dehydrogenase flavoprotein subunit (SdhA)"/>
    <property type="match status" value="1"/>
</dbReference>
<dbReference type="PANTHER" id="PTHR11632">
    <property type="entry name" value="SUCCINATE DEHYDROGENASE 2 FLAVOPROTEIN SUBUNIT"/>
    <property type="match status" value="1"/>
</dbReference>
<feature type="domain" description="FAD-dependent oxidoreductase 2 FAD-binding" evidence="15">
    <location>
        <begin position="26"/>
        <end position="416"/>
    </location>
</feature>
<comment type="catalytic activity">
    <reaction evidence="13">
        <text>a quinone + succinate = fumarate + a quinol</text>
        <dbReference type="Rhea" id="RHEA:40523"/>
        <dbReference type="ChEBI" id="CHEBI:24646"/>
        <dbReference type="ChEBI" id="CHEBI:29806"/>
        <dbReference type="ChEBI" id="CHEBI:30031"/>
        <dbReference type="ChEBI" id="CHEBI:132124"/>
        <dbReference type="EC" id="1.3.5.1"/>
    </reaction>
</comment>
<dbReference type="PIRSF" id="PIRSF000171">
    <property type="entry name" value="SDHA_APRA_LASPO"/>
    <property type="match status" value="1"/>
</dbReference>
<reference evidence="18" key="1">
    <citation type="submission" date="2019-02" db="EMBL/GenBank/DDBJ databases">
        <title>Draft genome sequence of Sphaerospermopsis reniformis NIES-1949.</title>
        <authorList>
            <person name="Yamaguchi H."/>
            <person name="Suzuki S."/>
            <person name="Kawachi M."/>
        </authorList>
    </citation>
    <scope>NUCLEOTIDE SEQUENCE [LARGE SCALE GENOMIC DNA]</scope>
    <source>
        <strain evidence="18">NIES-1949</strain>
    </source>
</reference>
<dbReference type="SUPFAM" id="SSF56425">
    <property type="entry name" value="Succinate dehydrogenase/fumarate reductase flavoprotein, catalytic domain"/>
    <property type="match status" value="1"/>
</dbReference>
<dbReference type="GO" id="GO:0009061">
    <property type="term" value="P:anaerobic respiration"/>
    <property type="evidence" value="ECO:0007669"/>
    <property type="project" value="TreeGrafter"/>
</dbReference>
<evidence type="ECO:0000256" key="8">
    <source>
        <dbReference type="ARBA" id="ARBA00022630"/>
    </source>
</evidence>
<dbReference type="FunFam" id="3.90.700.10:FF:000001">
    <property type="entry name" value="Mitochondrial succinate dehydrogenase flavoprotein subunit"/>
    <property type="match status" value="1"/>
</dbReference>
<dbReference type="NCBIfam" id="NF004613">
    <property type="entry name" value="PRK05945.1"/>
    <property type="match status" value="1"/>
</dbReference>
<gene>
    <name evidence="17" type="ORF">SR1949_12050</name>
</gene>
<evidence type="ECO:0000313" key="18">
    <source>
        <dbReference type="Proteomes" id="UP000300142"/>
    </source>
</evidence>
<sequence>MKNSIPVYGQGIFLELRIENKMLEHDVIIVGGGLAGCRAALEIARTDPSLKVAVVAKTHPIRSHSVAAQGGMAASLKNVDPEDSWEAHAFDTVKGSDYLADQDAVAILTQEASDVVIDLEHLGVLFSRLPDGRIAQRAFGGHSHNRTCYAADKTGHAILHELVNNLRHHGVQIYQEWYVMHLILEDGQAKGLVMFHLVDGHIEVVRAKAVMFATGGYGRVYNTTSNDYASTGDGLAMTALAGLPLEDMEFVQFHPTGLYPVGVLISEAVRGEGAYLINAEGDRFMANYAPSRMELAPRDITSRAIAYEIRAGRGINTDGSAEGPFVYLDLRHMGKEKIMSRVPFCWEEAHRLVGVDAVTQPMPVRPTIHYCMGGIPVNTDGQVRRSADELVEGFFAAGETACVSVHGANRLGSNSLLECVVYGRRTGASIARYVQNRKLPAINEQHHITKAKQEIQSLLDQKGKYRINQIRQEFQDTMTQFCGVFRTSELMSEGLEKIGAMQQKYTDIYLDDKGSCWNTELVEALELKSLMVVGNTILQSAFNRQESRGAHFREDFPNRDDEKFLKHTMAYYSPAGIDIQYMPVVVNMFEPKERKY</sequence>
<dbReference type="Pfam" id="PF00890">
    <property type="entry name" value="FAD_binding_2"/>
    <property type="match status" value="1"/>
</dbReference>
<keyword evidence="18" id="KW-1185">Reference proteome</keyword>
<evidence type="ECO:0000256" key="4">
    <source>
        <dbReference type="ARBA" id="ARBA00008040"/>
    </source>
</evidence>
<evidence type="ECO:0000256" key="7">
    <source>
        <dbReference type="ARBA" id="ARBA00022448"/>
    </source>
</evidence>
<dbReference type="SUPFAM" id="SSF51905">
    <property type="entry name" value="FAD/NAD(P)-binding domain"/>
    <property type="match status" value="1"/>
</dbReference>